<keyword evidence="4 5" id="KW-0472">Membrane</keyword>
<reference evidence="7 8" key="1">
    <citation type="submission" date="2019-08" db="EMBL/GenBank/DDBJ databases">
        <title>In-depth cultivation of the pig gut microbiome towards novel bacterial diversity and tailored functional studies.</title>
        <authorList>
            <person name="Wylensek D."/>
            <person name="Hitch T.C.A."/>
            <person name="Clavel T."/>
        </authorList>
    </citation>
    <scope>NUCLEOTIDE SEQUENCE [LARGE SCALE GENOMIC DNA]</scope>
    <source>
        <strain evidence="7 8">BSM-380-WT-5A</strain>
    </source>
</reference>
<feature type="transmembrane region" description="Helical" evidence="5">
    <location>
        <begin position="7"/>
        <end position="40"/>
    </location>
</feature>
<dbReference type="RefSeq" id="WP_022172008.1">
    <property type="nucleotide sequence ID" value="NZ_JBQHQP010000014.1"/>
</dbReference>
<dbReference type="AlphaFoldDB" id="A0A7X2P1S0"/>
<evidence type="ECO:0000313" key="7">
    <source>
        <dbReference type="EMBL" id="MST65794.1"/>
    </source>
</evidence>
<comment type="subcellular location">
    <subcellularLocation>
        <location evidence="1">Membrane</location>
        <topology evidence="1">Multi-pass membrane protein</topology>
    </subcellularLocation>
</comment>
<evidence type="ECO:0000256" key="5">
    <source>
        <dbReference type="SAM" id="Phobius"/>
    </source>
</evidence>
<dbReference type="GO" id="GO:0005886">
    <property type="term" value="C:plasma membrane"/>
    <property type="evidence" value="ECO:0007669"/>
    <property type="project" value="TreeGrafter"/>
</dbReference>
<keyword evidence="3 5" id="KW-1133">Transmembrane helix</keyword>
<proteinExistence type="predicted"/>
<dbReference type="PANTHER" id="PTHR33507">
    <property type="entry name" value="INNER MEMBRANE PROTEIN YBBJ"/>
    <property type="match status" value="1"/>
</dbReference>
<comment type="caution">
    <text evidence="7">The sequence shown here is derived from an EMBL/GenBank/DDBJ whole genome shotgun (WGS) entry which is preliminary data.</text>
</comment>
<protein>
    <submittedName>
        <fullName evidence="7">NfeD family protein</fullName>
    </submittedName>
</protein>
<evidence type="ECO:0000313" key="8">
    <source>
        <dbReference type="Proteomes" id="UP000440513"/>
    </source>
</evidence>
<feature type="domain" description="NfeD-like C-terminal" evidence="6">
    <location>
        <begin position="80"/>
        <end position="141"/>
    </location>
</feature>
<keyword evidence="8" id="KW-1185">Reference proteome</keyword>
<dbReference type="InterPro" id="IPR002810">
    <property type="entry name" value="NfeD-like_C"/>
</dbReference>
<evidence type="ECO:0000256" key="2">
    <source>
        <dbReference type="ARBA" id="ARBA00022692"/>
    </source>
</evidence>
<sequence length="143" mass="15557">MDAILWLAAVVVLLVIEIATLGLTTIWFAGGALIAGIAAVAGAGRVVQFVLFLIVSLILLIFTRPIAMRYLNTNRTRTNAESLIGKEAVVTQTIENLKNQGQVIVGGIEWTARTDDNEKMIEKDTVVEIERIEGVKLIVKKKG</sequence>
<dbReference type="InterPro" id="IPR052165">
    <property type="entry name" value="Membrane_assoc_protease"/>
</dbReference>
<name>A0A7X2P1S0_9FIRM</name>
<feature type="transmembrane region" description="Helical" evidence="5">
    <location>
        <begin position="46"/>
        <end position="67"/>
    </location>
</feature>
<dbReference type="EMBL" id="VUMS01000005">
    <property type="protein sequence ID" value="MST65794.1"/>
    <property type="molecule type" value="Genomic_DNA"/>
</dbReference>
<accession>A0A7X2P1S0</accession>
<dbReference type="Proteomes" id="UP000440513">
    <property type="component" value="Unassembled WGS sequence"/>
</dbReference>
<evidence type="ECO:0000256" key="1">
    <source>
        <dbReference type="ARBA" id="ARBA00004141"/>
    </source>
</evidence>
<dbReference type="InterPro" id="IPR012340">
    <property type="entry name" value="NA-bd_OB-fold"/>
</dbReference>
<evidence type="ECO:0000256" key="3">
    <source>
        <dbReference type="ARBA" id="ARBA00022989"/>
    </source>
</evidence>
<evidence type="ECO:0000259" key="6">
    <source>
        <dbReference type="Pfam" id="PF01957"/>
    </source>
</evidence>
<organism evidence="7 8">
    <name type="scientific">Oliverpabstia intestinalis</name>
    <dbReference type="NCBI Taxonomy" id="2606633"/>
    <lineage>
        <taxon>Bacteria</taxon>
        <taxon>Bacillati</taxon>
        <taxon>Bacillota</taxon>
        <taxon>Clostridia</taxon>
        <taxon>Lachnospirales</taxon>
        <taxon>Lachnospiraceae</taxon>
        <taxon>Oliverpabstia</taxon>
    </lineage>
</organism>
<dbReference type="Pfam" id="PF01957">
    <property type="entry name" value="NfeD"/>
    <property type="match status" value="1"/>
</dbReference>
<dbReference type="Gene3D" id="2.40.50.140">
    <property type="entry name" value="Nucleic acid-binding proteins"/>
    <property type="match status" value="1"/>
</dbReference>
<dbReference type="PANTHER" id="PTHR33507:SF3">
    <property type="entry name" value="INNER MEMBRANE PROTEIN YBBJ"/>
    <property type="match status" value="1"/>
</dbReference>
<dbReference type="SUPFAM" id="SSF141322">
    <property type="entry name" value="NfeD domain-like"/>
    <property type="match status" value="1"/>
</dbReference>
<keyword evidence="2 5" id="KW-0812">Transmembrane</keyword>
<gene>
    <name evidence="7" type="ORF">FYJ57_03370</name>
</gene>
<evidence type="ECO:0000256" key="4">
    <source>
        <dbReference type="ARBA" id="ARBA00023136"/>
    </source>
</evidence>